<reference evidence="2" key="1">
    <citation type="submission" date="2020-02" db="EMBL/GenBank/DDBJ databases">
        <authorList>
            <person name="Meier V. D."/>
        </authorList>
    </citation>
    <scope>NUCLEOTIDE SEQUENCE</scope>
    <source>
        <strain evidence="2">AVDCRST_MAG37</strain>
    </source>
</reference>
<protein>
    <submittedName>
        <fullName evidence="2">Uncharacterized protein</fullName>
    </submittedName>
</protein>
<accession>A0A6J4R4E4</accession>
<evidence type="ECO:0000256" key="1">
    <source>
        <dbReference type="SAM" id="MobiDB-lite"/>
    </source>
</evidence>
<feature type="region of interest" description="Disordered" evidence="1">
    <location>
        <begin position="39"/>
        <end position="58"/>
    </location>
</feature>
<evidence type="ECO:0000313" key="2">
    <source>
        <dbReference type="EMBL" id="CAA9459792.1"/>
    </source>
</evidence>
<gene>
    <name evidence="2" type="ORF">AVDCRST_MAG37-3585</name>
</gene>
<dbReference type="AlphaFoldDB" id="A0A6J4R4E4"/>
<name>A0A6J4R4E4_9ACTN</name>
<dbReference type="EMBL" id="CADCVD010000185">
    <property type="protein sequence ID" value="CAA9459792.1"/>
    <property type="molecule type" value="Genomic_DNA"/>
</dbReference>
<organism evidence="2">
    <name type="scientific">uncultured Rubrobacteraceae bacterium</name>
    <dbReference type="NCBI Taxonomy" id="349277"/>
    <lineage>
        <taxon>Bacteria</taxon>
        <taxon>Bacillati</taxon>
        <taxon>Actinomycetota</taxon>
        <taxon>Rubrobacteria</taxon>
        <taxon>Rubrobacterales</taxon>
        <taxon>Rubrobacteraceae</taxon>
        <taxon>environmental samples</taxon>
    </lineage>
</organism>
<proteinExistence type="predicted"/>
<sequence>MVRLTDNWIEALRNPRVLGGEIEASNLARKRHRIQREAFRNPHRDQVRRHPANAGGDDWMTELQKLPSAPDPWDPYPLVGKRVDTLRGPGLLWQVIVGEARIVFDSDTSCWVSLNPSELALGDAA</sequence>